<dbReference type="Proteomes" id="UP000305709">
    <property type="component" value="Unassembled WGS sequence"/>
</dbReference>
<dbReference type="AlphaFoldDB" id="A0A5C4NGI3"/>
<keyword evidence="1" id="KW-1133">Transmembrane helix</keyword>
<keyword evidence="1" id="KW-0812">Transmembrane</keyword>
<proteinExistence type="predicted"/>
<keyword evidence="3" id="KW-1185">Reference proteome</keyword>
<evidence type="ECO:0000256" key="1">
    <source>
        <dbReference type="SAM" id="Phobius"/>
    </source>
</evidence>
<protein>
    <submittedName>
        <fullName evidence="2">Uncharacterized protein</fullName>
    </submittedName>
</protein>
<dbReference type="EMBL" id="VDFV01000005">
    <property type="protein sequence ID" value="TNC72975.1"/>
    <property type="molecule type" value="Genomic_DNA"/>
</dbReference>
<dbReference type="RefSeq" id="WP_139080854.1">
    <property type="nucleotide sequence ID" value="NZ_VDFV01000005.1"/>
</dbReference>
<reference evidence="2 3" key="1">
    <citation type="submission" date="2019-06" db="EMBL/GenBank/DDBJ databases">
        <authorList>
            <person name="Jiang L."/>
        </authorList>
    </citation>
    <scope>NUCLEOTIDE SEQUENCE [LARGE SCALE GENOMIC DNA]</scope>
    <source>
        <strain evidence="2 3">YIM 48858</strain>
    </source>
</reference>
<organism evidence="2 3">
    <name type="scientific">Rubellimicrobium roseum</name>
    <dbReference type="NCBI Taxonomy" id="687525"/>
    <lineage>
        <taxon>Bacteria</taxon>
        <taxon>Pseudomonadati</taxon>
        <taxon>Pseudomonadota</taxon>
        <taxon>Alphaproteobacteria</taxon>
        <taxon>Rhodobacterales</taxon>
        <taxon>Roseobacteraceae</taxon>
        <taxon>Rubellimicrobium</taxon>
    </lineage>
</organism>
<feature type="transmembrane region" description="Helical" evidence="1">
    <location>
        <begin position="20"/>
        <end position="42"/>
    </location>
</feature>
<comment type="caution">
    <text evidence="2">The sequence shown here is derived from an EMBL/GenBank/DDBJ whole genome shotgun (WGS) entry which is preliminary data.</text>
</comment>
<sequence length="69" mass="7341">MLPLPPALLDEDGSAHGPAVLLLTLLAVLLAQSTTAQVQGFMDRAWDRMEEQLVHLPPPAGFAGQRPGL</sequence>
<gene>
    <name evidence="2" type="ORF">FHG71_06655</name>
</gene>
<evidence type="ECO:0000313" key="3">
    <source>
        <dbReference type="Proteomes" id="UP000305709"/>
    </source>
</evidence>
<name>A0A5C4NGI3_9RHOB</name>
<accession>A0A5C4NGI3</accession>
<evidence type="ECO:0000313" key="2">
    <source>
        <dbReference type="EMBL" id="TNC72975.1"/>
    </source>
</evidence>
<keyword evidence="1" id="KW-0472">Membrane</keyword>